<gene>
    <name evidence="1" type="primary">hab</name>
    <name evidence="1" type="ORF">MCNS_07210</name>
</gene>
<protein>
    <submittedName>
        <fullName evidence="1">Hydrogenase</fullName>
    </submittedName>
</protein>
<dbReference type="RefSeq" id="WP_085233549.1">
    <property type="nucleotide sequence ID" value="NZ_AP022613.1"/>
</dbReference>
<dbReference type="EMBL" id="AP022613">
    <property type="protein sequence ID" value="BBZ37658.1"/>
    <property type="molecule type" value="Genomic_DNA"/>
</dbReference>
<dbReference type="STRING" id="44010.AWC00_15310"/>
<evidence type="ECO:0000313" key="1">
    <source>
        <dbReference type="EMBL" id="BBZ37658.1"/>
    </source>
</evidence>
<sequence length="133" mass="13797">MQTALFTLGLVLFLLGLLTGFAVPALKNPRMALSSHLEAVLNGMFLVLLGLLWPHVDLPHAWAVTAVALIVYSGYANWVAALLAAAWGAGRKFAPIATGDHEASAVKEGVVSVLLVTLALTMVVGVGIVIAGL</sequence>
<proteinExistence type="predicted"/>
<reference evidence="1 2" key="1">
    <citation type="journal article" date="2019" name="Emerg. Microbes Infect.">
        <title>Comprehensive subspecies identification of 175 nontuberculous mycobacteria species based on 7547 genomic profiles.</title>
        <authorList>
            <person name="Matsumoto Y."/>
            <person name="Kinjo T."/>
            <person name="Motooka D."/>
            <person name="Nabeya D."/>
            <person name="Jung N."/>
            <person name="Uechi K."/>
            <person name="Horii T."/>
            <person name="Iida T."/>
            <person name="Fujita J."/>
            <person name="Nakamura S."/>
        </authorList>
    </citation>
    <scope>NUCLEOTIDE SEQUENCE [LARGE SCALE GENOMIC DNA]</scope>
    <source>
        <strain evidence="1 2">JCM 14738</strain>
    </source>
</reference>
<dbReference type="InterPro" id="IPR058965">
    <property type="entry name" value="SOI/HabA-like"/>
</dbReference>
<accession>A0A1X1TAK3</accession>
<dbReference type="Proteomes" id="UP000467385">
    <property type="component" value="Chromosome"/>
</dbReference>
<dbReference type="Pfam" id="PF26512">
    <property type="entry name" value="SOI"/>
    <property type="match status" value="1"/>
</dbReference>
<keyword evidence="2" id="KW-1185">Reference proteome</keyword>
<name>A0A1X1TAK3_9MYCO</name>
<evidence type="ECO:0000313" key="2">
    <source>
        <dbReference type="Proteomes" id="UP000467385"/>
    </source>
</evidence>
<organism evidence="1 2">
    <name type="scientific">Mycobacterium conspicuum</name>
    <dbReference type="NCBI Taxonomy" id="44010"/>
    <lineage>
        <taxon>Bacteria</taxon>
        <taxon>Bacillati</taxon>
        <taxon>Actinomycetota</taxon>
        <taxon>Actinomycetes</taxon>
        <taxon>Mycobacteriales</taxon>
        <taxon>Mycobacteriaceae</taxon>
        <taxon>Mycobacterium</taxon>
    </lineage>
</organism>
<dbReference type="AlphaFoldDB" id="A0A1X1TAK3"/>